<proteinExistence type="predicted"/>
<evidence type="ECO:0000313" key="2">
    <source>
        <dbReference type="Proteomes" id="UP001157418"/>
    </source>
</evidence>
<evidence type="ECO:0000313" key="1">
    <source>
        <dbReference type="EMBL" id="CAH1437482.1"/>
    </source>
</evidence>
<organism evidence="1 2">
    <name type="scientific">Lactuca virosa</name>
    <dbReference type="NCBI Taxonomy" id="75947"/>
    <lineage>
        <taxon>Eukaryota</taxon>
        <taxon>Viridiplantae</taxon>
        <taxon>Streptophyta</taxon>
        <taxon>Embryophyta</taxon>
        <taxon>Tracheophyta</taxon>
        <taxon>Spermatophyta</taxon>
        <taxon>Magnoliopsida</taxon>
        <taxon>eudicotyledons</taxon>
        <taxon>Gunneridae</taxon>
        <taxon>Pentapetalae</taxon>
        <taxon>asterids</taxon>
        <taxon>campanulids</taxon>
        <taxon>Asterales</taxon>
        <taxon>Asteraceae</taxon>
        <taxon>Cichorioideae</taxon>
        <taxon>Cichorieae</taxon>
        <taxon>Lactucinae</taxon>
        <taxon>Lactuca</taxon>
    </lineage>
</organism>
<name>A0AAU9NHZ1_9ASTR</name>
<dbReference type="Proteomes" id="UP001157418">
    <property type="component" value="Unassembled WGS sequence"/>
</dbReference>
<protein>
    <submittedName>
        <fullName evidence="1">Uncharacterized protein</fullName>
    </submittedName>
</protein>
<sequence>MSRAPTEIRFILSSGTCRTSFNTNVHPTLVFKCTSPIPAMLEKLVFPIFMVSCSEVVHSNTNYDHLLFLDPSVLKREDSEDRIVASRFLIPKLRIFLEARRGKILVLGFWRLCSFRADYFCSVMVQFYLKLKAKTGSHPQIVKTYPQFNSFGPAKCSFNHNRRNSKRRQLPLFTPNPFSRYNQKHRENMRYLKGVEHLQIVS</sequence>
<accession>A0AAU9NHZ1</accession>
<dbReference type="AlphaFoldDB" id="A0AAU9NHZ1"/>
<reference evidence="1 2" key="1">
    <citation type="submission" date="2022-01" db="EMBL/GenBank/DDBJ databases">
        <authorList>
            <person name="Xiong W."/>
            <person name="Schranz E."/>
        </authorList>
    </citation>
    <scope>NUCLEOTIDE SEQUENCE [LARGE SCALE GENOMIC DNA]</scope>
</reference>
<comment type="caution">
    <text evidence="1">The sequence shown here is derived from an EMBL/GenBank/DDBJ whole genome shotgun (WGS) entry which is preliminary data.</text>
</comment>
<gene>
    <name evidence="1" type="ORF">LVIROSA_LOCUS23811</name>
</gene>
<keyword evidence="2" id="KW-1185">Reference proteome</keyword>
<dbReference type="EMBL" id="CAKMRJ010004445">
    <property type="protein sequence ID" value="CAH1437482.1"/>
    <property type="molecule type" value="Genomic_DNA"/>
</dbReference>